<comment type="caution">
    <text evidence="2">The sequence shown here is derived from an EMBL/GenBank/DDBJ whole genome shotgun (WGS) entry which is preliminary data.</text>
</comment>
<reference evidence="2" key="2">
    <citation type="submission" date="2020-11" db="EMBL/GenBank/DDBJ databases">
        <authorList>
            <person name="McCartney M.A."/>
            <person name="Auch B."/>
            <person name="Kono T."/>
            <person name="Mallez S."/>
            <person name="Becker A."/>
            <person name="Gohl D.M."/>
            <person name="Silverstein K.A.T."/>
            <person name="Koren S."/>
            <person name="Bechman K.B."/>
            <person name="Herman A."/>
            <person name="Abrahante J.E."/>
            <person name="Garbe J."/>
        </authorList>
    </citation>
    <scope>NUCLEOTIDE SEQUENCE</scope>
    <source>
        <strain evidence="2">Duluth1</strain>
        <tissue evidence="2">Whole animal</tissue>
    </source>
</reference>
<evidence type="ECO:0000313" key="2">
    <source>
        <dbReference type="EMBL" id="KAH3884418.1"/>
    </source>
</evidence>
<name>A0A9D4MV86_DREPO</name>
<evidence type="ECO:0000256" key="1">
    <source>
        <dbReference type="SAM" id="MobiDB-lite"/>
    </source>
</evidence>
<dbReference type="EMBL" id="JAIWYP010000001">
    <property type="protein sequence ID" value="KAH3884418.1"/>
    <property type="molecule type" value="Genomic_DNA"/>
</dbReference>
<sequence>MDLWFKAQRHVLVTGRRSSSVTPAGRGHVGADTDAHNTQLVQMQSLVRQLQVIVNQFQQVQAGQSVHVPMVQAEVPTTQTTLSTTSEPSLPEINRDH</sequence>
<proteinExistence type="predicted"/>
<dbReference type="Proteomes" id="UP000828390">
    <property type="component" value="Unassembled WGS sequence"/>
</dbReference>
<dbReference type="AlphaFoldDB" id="A0A9D4MV86"/>
<accession>A0A9D4MV86</accession>
<feature type="region of interest" description="Disordered" evidence="1">
    <location>
        <begin position="76"/>
        <end position="97"/>
    </location>
</feature>
<keyword evidence="3" id="KW-1185">Reference proteome</keyword>
<evidence type="ECO:0000313" key="3">
    <source>
        <dbReference type="Proteomes" id="UP000828390"/>
    </source>
</evidence>
<gene>
    <name evidence="2" type="ORF">DPMN_008396</name>
</gene>
<reference evidence="2" key="1">
    <citation type="journal article" date="2019" name="bioRxiv">
        <title>The Genome of the Zebra Mussel, Dreissena polymorpha: A Resource for Invasive Species Research.</title>
        <authorList>
            <person name="McCartney M.A."/>
            <person name="Auch B."/>
            <person name="Kono T."/>
            <person name="Mallez S."/>
            <person name="Zhang Y."/>
            <person name="Obille A."/>
            <person name="Becker A."/>
            <person name="Abrahante J.E."/>
            <person name="Garbe J."/>
            <person name="Badalamenti J.P."/>
            <person name="Herman A."/>
            <person name="Mangelson H."/>
            <person name="Liachko I."/>
            <person name="Sullivan S."/>
            <person name="Sone E.D."/>
            <person name="Koren S."/>
            <person name="Silverstein K.A.T."/>
            <person name="Beckman K.B."/>
            <person name="Gohl D.M."/>
        </authorList>
    </citation>
    <scope>NUCLEOTIDE SEQUENCE</scope>
    <source>
        <strain evidence="2">Duluth1</strain>
        <tissue evidence="2">Whole animal</tissue>
    </source>
</reference>
<protein>
    <submittedName>
        <fullName evidence="2">Uncharacterized protein</fullName>
    </submittedName>
</protein>
<organism evidence="2 3">
    <name type="scientific">Dreissena polymorpha</name>
    <name type="common">Zebra mussel</name>
    <name type="synonym">Mytilus polymorpha</name>
    <dbReference type="NCBI Taxonomy" id="45954"/>
    <lineage>
        <taxon>Eukaryota</taxon>
        <taxon>Metazoa</taxon>
        <taxon>Spiralia</taxon>
        <taxon>Lophotrochozoa</taxon>
        <taxon>Mollusca</taxon>
        <taxon>Bivalvia</taxon>
        <taxon>Autobranchia</taxon>
        <taxon>Heteroconchia</taxon>
        <taxon>Euheterodonta</taxon>
        <taxon>Imparidentia</taxon>
        <taxon>Neoheterodontei</taxon>
        <taxon>Myida</taxon>
        <taxon>Dreissenoidea</taxon>
        <taxon>Dreissenidae</taxon>
        <taxon>Dreissena</taxon>
    </lineage>
</organism>